<dbReference type="RefSeq" id="WP_305004542.1">
    <property type="nucleotide sequence ID" value="NZ_JAUQSY010000001.1"/>
</dbReference>
<proteinExistence type="predicted"/>
<keyword evidence="2" id="KW-1185">Reference proteome</keyword>
<evidence type="ECO:0000313" key="1">
    <source>
        <dbReference type="EMBL" id="MDO7873229.1"/>
    </source>
</evidence>
<reference evidence="1" key="1">
    <citation type="submission" date="2023-07" db="EMBL/GenBank/DDBJ databases">
        <authorList>
            <person name="Kim M.K."/>
        </authorList>
    </citation>
    <scope>NUCLEOTIDE SEQUENCE</scope>
    <source>
        <strain evidence="1">ASUV-10-1</strain>
    </source>
</reference>
<dbReference type="EMBL" id="JAUQSY010000001">
    <property type="protein sequence ID" value="MDO7873229.1"/>
    <property type="molecule type" value="Genomic_DNA"/>
</dbReference>
<name>A0ABT9B4Q9_9BACT</name>
<organism evidence="1 2">
    <name type="scientific">Hymenobacter aranciens</name>
    <dbReference type="NCBI Taxonomy" id="3063996"/>
    <lineage>
        <taxon>Bacteria</taxon>
        <taxon>Pseudomonadati</taxon>
        <taxon>Bacteroidota</taxon>
        <taxon>Cytophagia</taxon>
        <taxon>Cytophagales</taxon>
        <taxon>Hymenobacteraceae</taxon>
        <taxon>Hymenobacter</taxon>
    </lineage>
</organism>
<protein>
    <submittedName>
        <fullName evidence="1">Uncharacterized protein</fullName>
    </submittedName>
</protein>
<dbReference type="Proteomes" id="UP001176429">
    <property type="component" value="Unassembled WGS sequence"/>
</dbReference>
<comment type="caution">
    <text evidence="1">The sequence shown here is derived from an EMBL/GenBank/DDBJ whole genome shotgun (WGS) entry which is preliminary data.</text>
</comment>
<evidence type="ECO:0000313" key="2">
    <source>
        <dbReference type="Proteomes" id="UP001176429"/>
    </source>
</evidence>
<gene>
    <name evidence="1" type="ORF">Q5H93_00685</name>
</gene>
<sequence>MRELRPHGPETEGKWRFGLHQLLDLPTDTPATVRYELQLFMYKPAGAEVTVFLKTARAGQVLMTLDALDVTMEASAPAAPAA</sequence>
<accession>A0ABT9B4Q9</accession>